<gene>
    <name evidence="3" type="ORF">HYH02_001187</name>
</gene>
<keyword evidence="2" id="KW-0812">Transmembrane</keyword>
<feature type="region of interest" description="Disordered" evidence="1">
    <location>
        <begin position="2091"/>
        <end position="2134"/>
    </location>
</feature>
<evidence type="ECO:0000256" key="2">
    <source>
        <dbReference type="SAM" id="Phobius"/>
    </source>
</evidence>
<feature type="compositionally biased region" description="Polar residues" evidence="1">
    <location>
        <begin position="1517"/>
        <end position="1528"/>
    </location>
</feature>
<proteinExistence type="predicted"/>
<sequence>MTRKLCPAAGDPGGGNASSSLGRVSPGDAYAWSASIRALAACEAATDLAAPGAPVAASGTTLTTASLGLLRSLMAEFGNATGLRFNLTPVPSDAYFANRYRIANTIPTANDPGPYDFWMVSAEIFGMPELSDTFLDTTLSLANNKDFQLTDIPSFYRFAMSGAALGSYSSVPAAWAGSYFFYQPRLFQQHNISVPHTWQDVVEVAEKYHGQDLNGDGQREIGICMDVSQSCGIYMNTLLVMLASMIQARGPTDGVILDPDTLELLAAGEPLREALRLFARLQAVSIPADMPCYAFYTQLHAKGRCLMTIGLPIAYKLASHARFPGPLQGNTRTMPVPGSARVLDRPSGRLVPCTPERCPYATRVVRPGSGEEEYVNKVNWIDTASVAINRHMPLYRQAAALRLLSYMFGPIGSKAIAMAPTIEAGILRYSQLDLDEWLAAGYERSNTQSYLEQTVKMLDFPNPFLELRFPGIFDVQDRMTDLIRSVVWGNASVEAAEAKWAADMRAIVEARGGVRGLGPAYRRSLGILTISPKLLEMARGAASSGGSGSATDVGTVVPAVLVPVVVVLLLALLAALLFVRRARQKVLKKRLATTAPGPGWVVLCVTDIENSTTLWETLPADVCQSAIQLHHTTIRRAADAFNGYESQTEGDSFILAWTSATDCARFCLHVQEALCSPDTPWPAALLASPLAGVVTLQPPQLSAAQQQALRAMCGPSILTSLLRPATAVGNVAAAGAGIGTGGGTQSGMRRVTDAGMVPDGSAPAEASAFAGMPAAVAEAAGGERSASAAVDGGDDDVRSGGVITATATAATDHSDALTFSHLAAARGTASKPLSFVNFPALITHGSGELAAVAGGGSGRQHSADLSAATGHAGLIASGRLPRAAQQPAALIDGLDGVLVGDADVSCGGEAAGSTEPYRAPARPRMLTDAGVVAASAACWPGASADVGGGGGQRRVALAAEHLTQTCTWDADRLESAVALPVLSSVATAGAAAEAGPVEGDGAQQAAEFGRTRLLPSTPLAQLLRECLGVAEQALLLQAAAAAGPSAGEDGSRSTPTQTVDALADGRCVFRGLRVRIGFHGGRLSESEVSFNRASQRTVYSGSVARAAKAVGDVGRGGQIMASAHTLAAVSPSLLRSDTLLVLHAGRHVIKEDDTHDTELYCLYGRALAARAAVVEPPRSHLVKVPGSLSAPLGRLAVALLQVGDSSATSRGLEATAGLFSLARTRAQERAAELGGYLLLTSPGTLQATFTTPLASVQWMLEIQDLVLSWNDAAVAAAEAAQTSVPSAEAASPTSTNEHNLGDAGELLTAAAAAGGELQLSARGGADVGSLQASFTADGWVSYSGGACKRVACMTARAAWGAALVSVELARKVLGPGHPQLEAIEEACAAAGVGKGDAAVRRAAVAASNILAATPKLSDKPSGGVSARLSMLSMSLPRTAQAARSLLFGGGTGSGAVALGSAGGSGHRRRSSAFSPNFASVVGMPAGSAASSSAQRHNSGSGQQPFLAPGLLAAPPGDQQQVSPGQQHSCLAPKSRRRSIASWFNPAAIGSGLSSVATAPVWALPSPSAFSSQQAPGSFHRAAHAGGGRRPSIGSRTVENAGSPVVAAGRAQQLPQQHTPARGFVRKSGSAKVLSSAAQQLRGLNETAAADAAAADDDARGSNGRSGGRTRLVEEDAGTEVEEVDPLAALQQMLGMEMEGGSAAVAASGSDAASGSQAAAATAPPAGRAAAHQIAEGGKRSSSQGPGLAGVQHPRGGGGPASSEPVVMPRPLAAAAGHAAHHPPFRGPAMVRTGSLLGQAPAHLPCSLLDQALGQAVAHVSGMPPLPRAASDGEAAAPGPGAAPLGVAAASRSSASNRLPGTGGGGATAGGSGFGRGCASQSVGAASGRGVREGPAGLSPGVGQQARTLLMPHAASGGAGGSGGGIGHAGSSFHSDLGRSGSDLLVTSAPRTVGSPSGSAGQWAIPMPEARYAPLTATAAGPSNNVNASPFAVSSMNHVESTKYSYSQLADLPEHEALNIPDLTPSNSALITPFGSMHLAATGARRPSAFAMPGGSGLGASVRGGGNGGGGGRLLNDLMPFASGGSGALSLAQAGSGGSGSLRLPSGTSASGTPAAGDTRVAPPANTSQPVSLDLSATHGTTASDATLGQLSQQEQPQPPGAQVARALLGRWASSRLKSGAVLLGSPSTAGPSPSPGSLVVGGAVGGSTGYSGASAKGFIPGASGLSSGSMASTGASYSHGQGPWTTAPAASSSLMTAGAGPAAAAAAVPVSTDAAAPILARGPVSVAAAGAVPSHSMVAREPQPQLGALASSAGLLSDVGSAASRAADCTFESRVAGSSGVGGAPNGRVLAGASLRRLMGGQAAGPGLVTTDTYTSTRTHSGPVLSGFGIGSASGDGSSPRGILVAVQGEAATRSPACVRSSKRVGWADDAQQQAPEQQLPIAAMPVLAPESAMEATLGAAVDMVTRLSPQSSRGARALQPQPPQVQTLPALADGTADGGMALRAEGDTAGKTHETAPDGAVFDSVGLVKLLEATAAAAAGPGGGLRAGRLADIATTELVLLGQQAEAGEGEQEGELDAVAAADGGGGFPGELLSTSGAALLYHHTILEGEEGQAGSEAATGGGGVEAERPQQPLADLAVLMVPGSDPTAGSLAPAAQGPGSSHPDATATPAADAGGRADLPCAGDATLAAVGETRASLFQTVQLSGLPYPANQSRPPGAGGATVGRLSTDPTASVLFEPPLSRSRFDGRGQPPPRQQQAQHMQQAPVASGRRARAGSVVLCSGASASCSPMLTFSFAGVIKVKGKGRIPVAWVTYAGGAGLEQTS</sequence>
<feature type="transmembrane region" description="Helical" evidence="2">
    <location>
        <begin position="556"/>
        <end position="579"/>
    </location>
</feature>
<feature type="compositionally biased region" description="Gly residues" evidence="1">
    <location>
        <begin position="1916"/>
        <end position="1927"/>
    </location>
</feature>
<dbReference type="InterPro" id="IPR029787">
    <property type="entry name" value="Nucleotide_cyclase"/>
</dbReference>
<dbReference type="FunFam" id="3.30.70.1230:FF:000118">
    <property type="entry name" value="Predicted protein"/>
    <property type="match status" value="1"/>
</dbReference>
<dbReference type="Proteomes" id="UP000613740">
    <property type="component" value="Unassembled WGS sequence"/>
</dbReference>
<accession>A0A835WV06</accession>
<reference evidence="3" key="1">
    <citation type="journal article" date="2020" name="bioRxiv">
        <title>Comparative genomics of Chlamydomonas.</title>
        <authorList>
            <person name="Craig R.J."/>
            <person name="Hasan A.R."/>
            <person name="Ness R.W."/>
            <person name="Keightley P.D."/>
        </authorList>
    </citation>
    <scope>NUCLEOTIDE SEQUENCE</scope>
    <source>
        <strain evidence="3">CCAP 11/173</strain>
    </source>
</reference>
<feature type="compositionally biased region" description="Low complexity" evidence="1">
    <location>
        <begin position="2665"/>
        <end position="2676"/>
    </location>
</feature>
<feature type="region of interest" description="Disordered" evidence="1">
    <location>
        <begin position="1715"/>
        <end position="1766"/>
    </location>
</feature>
<feature type="compositionally biased region" description="Low complexity" evidence="1">
    <location>
        <begin position="1506"/>
        <end position="1516"/>
    </location>
</feature>
<evidence type="ECO:0008006" key="5">
    <source>
        <dbReference type="Google" id="ProtNLM"/>
    </source>
</evidence>
<dbReference type="OrthoDB" id="547389at2759"/>
<feature type="region of interest" description="Disordered" evidence="1">
    <location>
        <begin position="2646"/>
        <end position="2677"/>
    </location>
</feature>
<feature type="compositionally biased region" description="Acidic residues" evidence="1">
    <location>
        <begin position="1674"/>
        <end position="1683"/>
    </location>
</feature>
<feature type="region of interest" description="Disordered" evidence="1">
    <location>
        <begin position="2708"/>
        <end position="2771"/>
    </location>
</feature>
<feature type="compositionally biased region" description="Low complexity" evidence="1">
    <location>
        <begin position="1828"/>
        <end position="1855"/>
    </location>
</feature>
<keyword evidence="2" id="KW-1133">Transmembrane helix</keyword>
<feature type="region of interest" description="Disordered" evidence="1">
    <location>
        <begin position="1"/>
        <end position="20"/>
    </location>
</feature>
<dbReference type="SUPFAM" id="SSF53850">
    <property type="entry name" value="Periplasmic binding protein-like II"/>
    <property type="match status" value="1"/>
</dbReference>
<comment type="caution">
    <text evidence="3">The sequence shown here is derived from an EMBL/GenBank/DDBJ whole genome shotgun (WGS) entry which is preliminary data.</text>
</comment>
<dbReference type="SUPFAM" id="SSF55073">
    <property type="entry name" value="Nucleotide cyclase"/>
    <property type="match status" value="1"/>
</dbReference>
<evidence type="ECO:0000313" key="3">
    <source>
        <dbReference type="EMBL" id="KAG2454151.1"/>
    </source>
</evidence>
<feature type="region of interest" description="Disordered" evidence="1">
    <location>
        <begin position="1651"/>
        <end position="1683"/>
    </location>
</feature>
<keyword evidence="4" id="KW-1185">Reference proteome</keyword>
<organism evidence="3 4">
    <name type="scientific">Chlamydomonas schloesseri</name>
    <dbReference type="NCBI Taxonomy" id="2026947"/>
    <lineage>
        <taxon>Eukaryota</taxon>
        <taxon>Viridiplantae</taxon>
        <taxon>Chlorophyta</taxon>
        <taxon>core chlorophytes</taxon>
        <taxon>Chlorophyceae</taxon>
        <taxon>CS clade</taxon>
        <taxon>Chlamydomonadales</taxon>
        <taxon>Chlamydomonadaceae</taxon>
        <taxon>Chlamydomonas</taxon>
    </lineage>
</organism>
<evidence type="ECO:0000313" key="4">
    <source>
        <dbReference type="Proteomes" id="UP000613740"/>
    </source>
</evidence>
<dbReference type="Gene3D" id="3.30.70.1230">
    <property type="entry name" value="Nucleotide cyclase"/>
    <property type="match status" value="2"/>
</dbReference>
<feature type="compositionally biased region" description="Gly residues" evidence="1">
    <location>
        <begin position="1860"/>
        <end position="1875"/>
    </location>
</feature>
<feature type="region of interest" description="Disordered" evidence="1">
    <location>
        <begin position="1566"/>
        <end position="1597"/>
    </location>
</feature>
<protein>
    <recommendedName>
        <fullName evidence="5">Guanylate cyclase domain-containing protein</fullName>
    </recommendedName>
</protein>
<dbReference type="EMBL" id="JAEHOD010000002">
    <property type="protein sequence ID" value="KAG2454151.1"/>
    <property type="molecule type" value="Genomic_DNA"/>
</dbReference>
<evidence type="ECO:0000256" key="1">
    <source>
        <dbReference type="SAM" id="MobiDB-lite"/>
    </source>
</evidence>
<feature type="compositionally biased region" description="Polar residues" evidence="1">
    <location>
        <begin position="1494"/>
        <end position="1503"/>
    </location>
</feature>
<keyword evidence="2" id="KW-0472">Membrane</keyword>
<feature type="region of interest" description="Disordered" evidence="1">
    <location>
        <begin position="1487"/>
        <end position="1533"/>
    </location>
</feature>
<feature type="region of interest" description="Disordered" evidence="1">
    <location>
        <begin position="1828"/>
        <end position="1933"/>
    </location>
</feature>
<feature type="compositionally biased region" description="Low complexity" evidence="1">
    <location>
        <begin position="1715"/>
        <end position="1730"/>
    </location>
</feature>
<feature type="compositionally biased region" description="Low complexity" evidence="1">
    <location>
        <begin position="2757"/>
        <end position="2769"/>
    </location>
</feature>
<dbReference type="Gene3D" id="3.40.190.10">
    <property type="entry name" value="Periplasmic binding protein-like II"/>
    <property type="match status" value="1"/>
</dbReference>
<name>A0A835WV06_9CHLO</name>
<feature type="compositionally biased region" description="Low complexity" evidence="1">
    <location>
        <begin position="1566"/>
        <end position="1578"/>
    </location>
</feature>